<dbReference type="eggNOG" id="ENOG5033QU7">
    <property type="taxonomic scope" value="Bacteria"/>
</dbReference>
<dbReference type="Gene3D" id="1.20.58.1690">
    <property type="match status" value="1"/>
</dbReference>
<keyword evidence="1" id="KW-0812">Transmembrane</keyword>
<gene>
    <name evidence="2" type="ORF">HMPREF0381_0622</name>
</gene>
<feature type="transmembrane region" description="Helical" evidence="1">
    <location>
        <begin position="109"/>
        <end position="126"/>
    </location>
</feature>
<evidence type="ECO:0000313" key="2">
    <source>
        <dbReference type="EMBL" id="EFU77533.1"/>
    </source>
</evidence>
<dbReference type="InterPro" id="IPR038434">
    <property type="entry name" value="YARHG_sf"/>
</dbReference>
<protein>
    <submittedName>
        <fullName evidence="2">Uncharacterized protein</fullName>
    </submittedName>
</protein>
<proteinExistence type="predicted"/>
<dbReference type="AlphaFoldDB" id="E6LKY7"/>
<keyword evidence="1" id="KW-0472">Membrane</keyword>
<sequence length="438" mass="51578">MLYEDGHMAKSEKIQGEDGKIYDIDENRVCSNNSNSAEDEWNRKIDNFINIALNERVENTGFIENQVKKMKRKRRIGCILMDFATMEVLIIEIYQIAHHGEEEKVKYKKLYIVFIILLILCLSCGCRTNLHAKGERFIDYNDGVETLSNEEAINLVKEITAFMDTGIETGEDVEGLNGENFAYFKNKEDENTLEIYHRNYIKDSAYEYLTGMYKITGFRERMGKAKKNLNSGYIRYKLNSTGDFYILSREDNEICIEAIFNKDSSLGEGMPDTDKGQIFLTLCDDNKWRISRISQWYDDLVFYELEEYIDEFFDTQNNIKEDYEAFIKEYGYDKNGNKIPMQVLRYLPKDEILINSGSGSLEEFGNMYILRILSKLATHLVYEEIYARHGKIYPKYSIEYNYFNGLDWYKENKEFSENDLSDIERHNLEIIKAHLEEF</sequence>
<reference evidence="2 3" key="1">
    <citation type="submission" date="2010-12" db="EMBL/GenBank/DDBJ databases">
        <authorList>
            <person name="Muzny D."/>
            <person name="Qin X."/>
            <person name="Deng J."/>
            <person name="Jiang H."/>
            <person name="Liu Y."/>
            <person name="Qu J."/>
            <person name="Song X.-Z."/>
            <person name="Zhang L."/>
            <person name="Thornton R."/>
            <person name="Coyle M."/>
            <person name="Francisco L."/>
            <person name="Jackson L."/>
            <person name="Javaid M."/>
            <person name="Korchina V."/>
            <person name="Kovar C."/>
            <person name="Mata R."/>
            <person name="Mathew T."/>
            <person name="Ngo R."/>
            <person name="Nguyen L."/>
            <person name="Nguyen N."/>
            <person name="Okwuonu G."/>
            <person name="Ongeri F."/>
            <person name="Pham C."/>
            <person name="Simmons D."/>
            <person name="Wilczek-Boney K."/>
            <person name="Hale W."/>
            <person name="Jakkamsetti A."/>
            <person name="Pham P."/>
            <person name="Ruth R."/>
            <person name="San Lucas F."/>
            <person name="Warren J."/>
            <person name="Zhang J."/>
            <person name="Zhao Z."/>
            <person name="Zhou C."/>
            <person name="Zhu D."/>
            <person name="Lee S."/>
            <person name="Bess C."/>
            <person name="Blankenburg K."/>
            <person name="Forbes L."/>
            <person name="Fu Q."/>
            <person name="Gubbala S."/>
            <person name="Hirani K."/>
            <person name="Jayaseelan J.C."/>
            <person name="Lara F."/>
            <person name="Munidasa M."/>
            <person name="Palculict T."/>
            <person name="Patil S."/>
            <person name="Pu L.-L."/>
            <person name="Saada N."/>
            <person name="Tang L."/>
            <person name="Weissenberger G."/>
            <person name="Zhu Y."/>
            <person name="Hemphill L."/>
            <person name="Shang Y."/>
            <person name="Youmans B."/>
            <person name="Ayvaz T."/>
            <person name="Ross M."/>
            <person name="Santibanez J."/>
            <person name="Aqrawi P."/>
            <person name="Gross S."/>
            <person name="Joshi V."/>
            <person name="Fowler G."/>
            <person name="Nazareth L."/>
            <person name="Reid J."/>
            <person name="Worley K."/>
            <person name="Petrosino J."/>
            <person name="Highlander S."/>
            <person name="Gibbs R."/>
        </authorList>
    </citation>
    <scope>NUCLEOTIDE SEQUENCE [LARGE SCALE GENOMIC DNA]</scope>
    <source>
        <strain evidence="2 3">DSM 3986</strain>
    </source>
</reference>
<dbReference type="RefSeq" id="WP_008750392.1">
    <property type="nucleotide sequence ID" value="NZ_GL622296.1"/>
</dbReference>
<evidence type="ECO:0000256" key="1">
    <source>
        <dbReference type="SAM" id="Phobius"/>
    </source>
</evidence>
<organism evidence="2 3">
    <name type="scientific">Lachnoanaerobaculum saburreum DSM 3986</name>
    <dbReference type="NCBI Taxonomy" id="887325"/>
    <lineage>
        <taxon>Bacteria</taxon>
        <taxon>Bacillati</taxon>
        <taxon>Bacillota</taxon>
        <taxon>Clostridia</taxon>
        <taxon>Lachnospirales</taxon>
        <taxon>Lachnospiraceae</taxon>
        <taxon>Lachnoanaerobaculum</taxon>
    </lineage>
</organism>
<dbReference type="HOGENOM" id="CLU_051004_0_0_9"/>
<name>E6LKY7_9FIRM</name>
<keyword evidence="1" id="KW-1133">Transmembrane helix</keyword>
<evidence type="ECO:0000313" key="3">
    <source>
        <dbReference type="Proteomes" id="UP000003434"/>
    </source>
</evidence>
<comment type="caution">
    <text evidence="2">The sequence shown here is derived from an EMBL/GenBank/DDBJ whole genome shotgun (WGS) entry which is preliminary data.</text>
</comment>
<dbReference type="Proteomes" id="UP000003434">
    <property type="component" value="Unassembled WGS sequence"/>
</dbReference>
<accession>E6LKY7</accession>
<dbReference type="EMBL" id="AEPW01000014">
    <property type="protein sequence ID" value="EFU77533.1"/>
    <property type="molecule type" value="Genomic_DNA"/>
</dbReference>
<feature type="transmembrane region" description="Helical" evidence="1">
    <location>
        <begin position="76"/>
        <end position="97"/>
    </location>
</feature>